<feature type="domain" description="Right handed beta helix" evidence="2">
    <location>
        <begin position="81"/>
        <end position="208"/>
    </location>
</feature>
<evidence type="ECO:0000313" key="4">
    <source>
        <dbReference type="Proteomes" id="UP001500936"/>
    </source>
</evidence>
<keyword evidence="4" id="KW-1185">Reference proteome</keyword>
<keyword evidence="1" id="KW-0732">Signal</keyword>
<dbReference type="InterPro" id="IPR012334">
    <property type="entry name" value="Pectin_lyas_fold"/>
</dbReference>
<protein>
    <recommendedName>
        <fullName evidence="2">Right handed beta helix domain-containing protein</fullName>
    </recommendedName>
</protein>
<organism evidence="3 4">
    <name type="scientific">Nibrella viscosa</name>
    <dbReference type="NCBI Taxonomy" id="1084524"/>
    <lineage>
        <taxon>Bacteria</taxon>
        <taxon>Pseudomonadati</taxon>
        <taxon>Bacteroidota</taxon>
        <taxon>Cytophagia</taxon>
        <taxon>Cytophagales</taxon>
        <taxon>Spirosomataceae</taxon>
        <taxon>Nibrella</taxon>
    </lineage>
</organism>
<dbReference type="SUPFAM" id="SSF51126">
    <property type="entry name" value="Pectin lyase-like"/>
    <property type="match status" value="1"/>
</dbReference>
<evidence type="ECO:0000256" key="1">
    <source>
        <dbReference type="SAM" id="SignalP"/>
    </source>
</evidence>
<dbReference type="InterPro" id="IPR011050">
    <property type="entry name" value="Pectin_lyase_fold/virulence"/>
</dbReference>
<evidence type="ECO:0000259" key="2">
    <source>
        <dbReference type="Pfam" id="PF13229"/>
    </source>
</evidence>
<sequence length="401" mass="44436">MKPFLFTIPLLLLGTALSAQPDVQKRYQTRLITADDGSTIELDEGRFTFTGSLSLEDKKNIVIRGKGPDKTILSFKGQTDGAEGLRVSNAENIIIENLTVQDSKGDAIKTMNVKGITFRNVTVEWTGKPGPNNGSYGLYPVQCDKVMIDNCTAIGASDAGIYVGQSRNIVVKNSKAYHNVAGIEIENSTDAEVFGNEAYDNTGGILVFDLPDLVQKRGGRVRVYNNSIHNNNFPNFAPKGNIVAKVPEGTGVMILATSQVELFNNQIIRNKSLGTGIFSYYVTEIPIKDKDYYAYPTAIHIHDNVYERKRGRPTMSGRMGKLFRFKLKFGKDVPHILYDGIIDPNTRDAAGNIRTERRICIHSNKNQSVANIDAENDFKNISRDMSAFDCRLEPVQVVTQK</sequence>
<dbReference type="Gene3D" id="2.160.20.10">
    <property type="entry name" value="Single-stranded right-handed beta-helix, Pectin lyase-like"/>
    <property type="match status" value="1"/>
</dbReference>
<accession>A0ABP8KDM4</accession>
<feature type="chain" id="PRO_5046694984" description="Right handed beta helix domain-containing protein" evidence="1">
    <location>
        <begin position="22"/>
        <end position="401"/>
    </location>
</feature>
<name>A0ABP8KDM4_9BACT</name>
<dbReference type="NCBIfam" id="TIGR03805">
    <property type="entry name" value="beta_helix_1"/>
    <property type="match status" value="1"/>
</dbReference>
<dbReference type="EMBL" id="BAABHB010000003">
    <property type="protein sequence ID" value="GAA4404720.1"/>
    <property type="molecule type" value="Genomic_DNA"/>
</dbReference>
<proteinExistence type="predicted"/>
<dbReference type="RefSeq" id="WP_345267018.1">
    <property type="nucleotide sequence ID" value="NZ_BAABHB010000003.1"/>
</dbReference>
<evidence type="ECO:0000313" key="3">
    <source>
        <dbReference type="EMBL" id="GAA4404720.1"/>
    </source>
</evidence>
<dbReference type="InterPro" id="IPR022442">
    <property type="entry name" value="SO_2930-like_dom"/>
</dbReference>
<dbReference type="InterPro" id="IPR039448">
    <property type="entry name" value="Beta_helix"/>
</dbReference>
<dbReference type="InterPro" id="IPR006626">
    <property type="entry name" value="PbH1"/>
</dbReference>
<dbReference type="SMART" id="SM00710">
    <property type="entry name" value="PbH1"/>
    <property type="match status" value="7"/>
</dbReference>
<dbReference type="Proteomes" id="UP001500936">
    <property type="component" value="Unassembled WGS sequence"/>
</dbReference>
<feature type="signal peptide" evidence="1">
    <location>
        <begin position="1"/>
        <end position="21"/>
    </location>
</feature>
<comment type="caution">
    <text evidence="3">The sequence shown here is derived from an EMBL/GenBank/DDBJ whole genome shotgun (WGS) entry which is preliminary data.</text>
</comment>
<gene>
    <name evidence="3" type="ORF">GCM10023187_22410</name>
</gene>
<dbReference type="Pfam" id="PF13229">
    <property type="entry name" value="Beta_helix"/>
    <property type="match status" value="1"/>
</dbReference>
<reference evidence="4" key="1">
    <citation type="journal article" date="2019" name="Int. J. Syst. Evol. Microbiol.">
        <title>The Global Catalogue of Microorganisms (GCM) 10K type strain sequencing project: providing services to taxonomists for standard genome sequencing and annotation.</title>
        <authorList>
            <consortium name="The Broad Institute Genomics Platform"/>
            <consortium name="The Broad Institute Genome Sequencing Center for Infectious Disease"/>
            <person name="Wu L."/>
            <person name="Ma J."/>
        </authorList>
    </citation>
    <scope>NUCLEOTIDE SEQUENCE [LARGE SCALE GENOMIC DNA]</scope>
    <source>
        <strain evidence="4">JCM 17925</strain>
    </source>
</reference>